<feature type="compositionally biased region" description="Low complexity" evidence="1">
    <location>
        <begin position="87"/>
        <end position="97"/>
    </location>
</feature>
<dbReference type="Proteomes" id="UP000784294">
    <property type="component" value="Unassembled WGS sequence"/>
</dbReference>
<proteinExistence type="predicted"/>
<dbReference type="EMBL" id="CAAALY010026895">
    <property type="protein sequence ID" value="VEL16038.1"/>
    <property type="molecule type" value="Genomic_DNA"/>
</dbReference>
<dbReference type="AlphaFoldDB" id="A0A3S4ZNN6"/>
<accession>A0A3S4ZNN6</accession>
<protein>
    <submittedName>
        <fullName evidence="2">Uncharacterized protein</fullName>
    </submittedName>
</protein>
<sequence>MPFSPFGSLYSDEEQEPEDVLMFLSISPDVDNPDGELSGGEEAPGNAGDANAVNTGMANGICAESSGNGPNATKISKRTGSPGSIGGSARSRASFSIDLPGVQTDESDRI</sequence>
<name>A0A3S4ZNN6_9PLAT</name>
<organism evidence="2 3">
    <name type="scientific">Protopolystoma xenopodis</name>
    <dbReference type="NCBI Taxonomy" id="117903"/>
    <lineage>
        <taxon>Eukaryota</taxon>
        <taxon>Metazoa</taxon>
        <taxon>Spiralia</taxon>
        <taxon>Lophotrochozoa</taxon>
        <taxon>Platyhelminthes</taxon>
        <taxon>Monogenea</taxon>
        <taxon>Polyopisthocotylea</taxon>
        <taxon>Polystomatidea</taxon>
        <taxon>Polystomatidae</taxon>
        <taxon>Protopolystoma</taxon>
    </lineage>
</organism>
<evidence type="ECO:0000256" key="1">
    <source>
        <dbReference type="SAM" id="MobiDB-lite"/>
    </source>
</evidence>
<gene>
    <name evidence="2" type="ORF">PXEA_LOCUS9478</name>
</gene>
<comment type="caution">
    <text evidence="2">The sequence shown here is derived from an EMBL/GenBank/DDBJ whole genome shotgun (WGS) entry which is preliminary data.</text>
</comment>
<feature type="region of interest" description="Disordered" evidence="1">
    <location>
        <begin position="26"/>
        <end position="110"/>
    </location>
</feature>
<evidence type="ECO:0000313" key="2">
    <source>
        <dbReference type="EMBL" id="VEL16038.1"/>
    </source>
</evidence>
<evidence type="ECO:0000313" key="3">
    <source>
        <dbReference type="Proteomes" id="UP000784294"/>
    </source>
</evidence>
<feature type="compositionally biased region" description="Polar residues" evidence="1">
    <location>
        <begin position="65"/>
        <end position="74"/>
    </location>
</feature>
<reference evidence="2" key="1">
    <citation type="submission" date="2018-11" db="EMBL/GenBank/DDBJ databases">
        <authorList>
            <consortium name="Pathogen Informatics"/>
        </authorList>
    </citation>
    <scope>NUCLEOTIDE SEQUENCE</scope>
</reference>
<keyword evidence="3" id="KW-1185">Reference proteome</keyword>